<gene>
    <name evidence="2" type="ORF">OsI_19368</name>
</gene>
<dbReference type="HOGENOM" id="CLU_1126062_0_0_1"/>
<feature type="region of interest" description="Disordered" evidence="1">
    <location>
        <begin position="48"/>
        <end position="111"/>
    </location>
</feature>
<accession>B8AWB6</accession>
<dbReference type="EMBL" id="CM000130">
    <property type="protein sequence ID" value="EEC78935.1"/>
    <property type="molecule type" value="Genomic_DNA"/>
</dbReference>
<dbReference type="AlphaFoldDB" id="B8AWB6"/>
<proteinExistence type="predicted"/>
<keyword evidence="3" id="KW-1185">Reference proteome</keyword>
<feature type="region of interest" description="Disordered" evidence="1">
    <location>
        <begin position="191"/>
        <end position="247"/>
    </location>
</feature>
<feature type="compositionally biased region" description="Polar residues" evidence="1">
    <location>
        <begin position="230"/>
        <end position="247"/>
    </location>
</feature>
<evidence type="ECO:0000313" key="3">
    <source>
        <dbReference type="Proteomes" id="UP000007015"/>
    </source>
</evidence>
<evidence type="ECO:0000256" key="1">
    <source>
        <dbReference type="SAM" id="MobiDB-lite"/>
    </source>
</evidence>
<organism evidence="2 3">
    <name type="scientific">Oryza sativa subsp. indica</name>
    <name type="common">Rice</name>
    <dbReference type="NCBI Taxonomy" id="39946"/>
    <lineage>
        <taxon>Eukaryota</taxon>
        <taxon>Viridiplantae</taxon>
        <taxon>Streptophyta</taxon>
        <taxon>Embryophyta</taxon>
        <taxon>Tracheophyta</taxon>
        <taxon>Spermatophyta</taxon>
        <taxon>Magnoliopsida</taxon>
        <taxon>Liliopsida</taxon>
        <taxon>Poales</taxon>
        <taxon>Poaceae</taxon>
        <taxon>BOP clade</taxon>
        <taxon>Oryzoideae</taxon>
        <taxon>Oryzeae</taxon>
        <taxon>Oryzinae</taxon>
        <taxon>Oryza</taxon>
        <taxon>Oryza sativa</taxon>
    </lineage>
</organism>
<protein>
    <submittedName>
        <fullName evidence="2">Uncharacterized protein</fullName>
    </submittedName>
</protein>
<feature type="compositionally biased region" description="Low complexity" evidence="1">
    <location>
        <begin position="88"/>
        <end position="111"/>
    </location>
</feature>
<dbReference type="Gramene" id="BGIOSGA019573-TA">
    <property type="protein sequence ID" value="BGIOSGA019573-PA"/>
    <property type="gene ID" value="BGIOSGA019573"/>
</dbReference>
<dbReference type="Proteomes" id="UP000007015">
    <property type="component" value="Chromosome 5"/>
</dbReference>
<sequence>MGRSIGEARGAEADPTMGQQRRSSWCADNASCGDSGHGRWIWRPGESQAAVGGEGEGRSWWRGGSGGGERRGRWSRGGEGCGRRRRVAVSSPSRLPLLSSHTRPSPSPLLSSLLRGGERVPAVVTATAARKLIRQRGSATKLVVRRQRELRRLGPWPAGSAAPGIRRSRWPVKERAVFVGEVDLPAGSGVVGPMAGRGAGGGEEWRSRWIQQRLPHDDDGRASKHHRPQWQEQAASLQGSQGARKQN</sequence>
<evidence type="ECO:0000313" key="2">
    <source>
        <dbReference type="EMBL" id="EEC78935.1"/>
    </source>
</evidence>
<feature type="region of interest" description="Disordered" evidence="1">
    <location>
        <begin position="1"/>
        <end position="29"/>
    </location>
</feature>
<name>B8AWB6_ORYSI</name>
<reference evidence="2 3" key="1">
    <citation type="journal article" date="2005" name="PLoS Biol.">
        <title>The genomes of Oryza sativa: a history of duplications.</title>
        <authorList>
            <person name="Yu J."/>
            <person name="Wang J."/>
            <person name="Lin W."/>
            <person name="Li S."/>
            <person name="Li H."/>
            <person name="Zhou J."/>
            <person name="Ni P."/>
            <person name="Dong W."/>
            <person name="Hu S."/>
            <person name="Zeng C."/>
            <person name="Zhang J."/>
            <person name="Zhang Y."/>
            <person name="Li R."/>
            <person name="Xu Z."/>
            <person name="Li S."/>
            <person name="Li X."/>
            <person name="Zheng H."/>
            <person name="Cong L."/>
            <person name="Lin L."/>
            <person name="Yin J."/>
            <person name="Geng J."/>
            <person name="Li G."/>
            <person name="Shi J."/>
            <person name="Liu J."/>
            <person name="Lv H."/>
            <person name="Li J."/>
            <person name="Wang J."/>
            <person name="Deng Y."/>
            <person name="Ran L."/>
            <person name="Shi X."/>
            <person name="Wang X."/>
            <person name="Wu Q."/>
            <person name="Li C."/>
            <person name="Ren X."/>
            <person name="Wang J."/>
            <person name="Wang X."/>
            <person name="Li D."/>
            <person name="Liu D."/>
            <person name="Zhang X."/>
            <person name="Ji Z."/>
            <person name="Zhao W."/>
            <person name="Sun Y."/>
            <person name="Zhang Z."/>
            <person name="Bao J."/>
            <person name="Han Y."/>
            <person name="Dong L."/>
            <person name="Ji J."/>
            <person name="Chen P."/>
            <person name="Wu S."/>
            <person name="Liu J."/>
            <person name="Xiao Y."/>
            <person name="Bu D."/>
            <person name="Tan J."/>
            <person name="Yang L."/>
            <person name="Ye C."/>
            <person name="Zhang J."/>
            <person name="Xu J."/>
            <person name="Zhou Y."/>
            <person name="Yu Y."/>
            <person name="Zhang B."/>
            <person name="Zhuang S."/>
            <person name="Wei H."/>
            <person name="Liu B."/>
            <person name="Lei M."/>
            <person name="Yu H."/>
            <person name="Li Y."/>
            <person name="Xu H."/>
            <person name="Wei S."/>
            <person name="He X."/>
            <person name="Fang L."/>
            <person name="Zhang Z."/>
            <person name="Zhang Y."/>
            <person name="Huang X."/>
            <person name="Su Z."/>
            <person name="Tong W."/>
            <person name="Li J."/>
            <person name="Tong Z."/>
            <person name="Li S."/>
            <person name="Ye J."/>
            <person name="Wang L."/>
            <person name="Fang L."/>
            <person name="Lei T."/>
            <person name="Chen C."/>
            <person name="Chen H."/>
            <person name="Xu Z."/>
            <person name="Li H."/>
            <person name="Huang H."/>
            <person name="Zhang F."/>
            <person name="Xu H."/>
            <person name="Li N."/>
            <person name="Zhao C."/>
            <person name="Li S."/>
            <person name="Dong L."/>
            <person name="Huang Y."/>
            <person name="Li L."/>
            <person name="Xi Y."/>
            <person name="Qi Q."/>
            <person name="Li W."/>
            <person name="Zhang B."/>
            <person name="Hu W."/>
            <person name="Zhang Y."/>
            <person name="Tian X."/>
            <person name="Jiao Y."/>
            <person name="Liang X."/>
            <person name="Jin J."/>
            <person name="Gao L."/>
            <person name="Zheng W."/>
            <person name="Hao B."/>
            <person name="Liu S."/>
            <person name="Wang W."/>
            <person name="Yuan L."/>
            <person name="Cao M."/>
            <person name="McDermott J."/>
            <person name="Samudrala R."/>
            <person name="Wang J."/>
            <person name="Wong G.K."/>
            <person name="Yang H."/>
        </authorList>
    </citation>
    <scope>NUCLEOTIDE SEQUENCE [LARGE SCALE GENOMIC DNA]</scope>
    <source>
        <strain evidence="3">cv. 93-11</strain>
    </source>
</reference>